<evidence type="ECO:0000256" key="3">
    <source>
        <dbReference type="ARBA" id="ARBA00022898"/>
    </source>
</evidence>
<evidence type="ECO:0000256" key="1">
    <source>
        <dbReference type="ARBA" id="ARBA00001933"/>
    </source>
</evidence>
<dbReference type="FunFam" id="3.40.640.10:FF:000046">
    <property type="entry name" value="Cystathionine gamma-lyase"/>
    <property type="match status" value="1"/>
</dbReference>
<dbReference type="EMBL" id="DTCK01000013">
    <property type="protein sequence ID" value="HGQ35523.1"/>
    <property type="molecule type" value="Genomic_DNA"/>
</dbReference>
<organism evidence="5">
    <name type="scientific">Ignisphaera aggregans</name>
    <dbReference type="NCBI Taxonomy" id="334771"/>
    <lineage>
        <taxon>Archaea</taxon>
        <taxon>Thermoproteota</taxon>
        <taxon>Thermoprotei</taxon>
        <taxon>Desulfurococcales</taxon>
        <taxon>Desulfurococcaceae</taxon>
        <taxon>Ignisphaera</taxon>
    </lineage>
</organism>
<dbReference type="InterPro" id="IPR015421">
    <property type="entry name" value="PyrdxlP-dep_Trfase_major"/>
</dbReference>
<dbReference type="GO" id="GO:0005737">
    <property type="term" value="C:cytoplasm"/>
    <property type="evidence" value="ECO:0007669"/>
    <property type="project" value="TreeGrafter"/>
</dbReference>
<reference evidence="5" key="1">
    <citation type="journal article" date="2020" name="mSystems">
        <title>Genome- and Community-Level Interaction Insights into Carbon Utilization and Element Cycling Functions of Hydrothermarchaeota in Hydrothermal Sediment.</title>
        <authorList>
            <person name="Zhou Z."/>
            <person name="Liu Y."/>
            <person name="Xu W."/>
            <person name="Pan J."/>
            <person name="Luo Z.H."/>
            <person name="Li M."/>
        </authorList>
    </citation>
    <scope>NUCLEOTIDE SEQUENCE [LARGE SCALE GENOMIC DNA]</scope>
    <source>
        <strain evidence="5">SpSt-637</strain>
        <strain evidence="4">SpSt-667</strain>
    </source>
</reference>
<dbReference type="NCBIfam" id="NF006347">
    <property type="entry name" value="PRK08574.1"/>
    <property type="match status" value="1"/>
</dbReference>
<dbReference type="PIRSF" id="PIRSF001434">
    <property type="entry name" value="CGS"/>
    <property type="match status" value="1"/>
</dbReference>
<sequence>MAGLSTKSIHGHNHKDCYGAHIPPIYTSVVYEYIDYELKEAQFIDRGNVLRYGREENPTTRALEHVIAKLEETEDALAFNSGMSAISTLFLWKLEPNTKIVVPMELYSTTFVLLNKLALKLNVRVEKVHPSAKAIAEAVDSSTSMVFLEVMTNPTNKVIDLEHLAQSIDTDKIVLVVDNTFTTPVLVKPTKYKAKFVLHSMTKYIGGHNDAIGGAIASSSKDAITLWDWRRTLGGILQPFEAYLILRGIKTLELRFEKHSNNAKAIADFLAEHSKIEEVMYPGLRENPYHSLAKKLFEKQLFGGVVSFKIKGSYQDAVNFVRRLRLIKRCPSLGGTESMIVIPIKAGSMHIEPENRVKLGITENLLRLAVGLENVEDLIEDISQALNF</sequence>
<dbReference type="GO" id="GO:0019346">
    <property type="term" value="P:transsulfuration"/>
    <property type="evidence" value="ECO:0007669"/>
    <property type="project" value="InterPro"/>
</dbReference>
<dbReference type="EMBL" id="DTBD01000013">
    <property type="protein sequence ID" value="HGQ63975.1"/>
    <property type="molecule type" value="Genomic_DNA"/>
</dbReference>
<comment type="cofactor">
    <cofactor evidence="1">
        <name>pyridoxal 5'-phosphate</name>
        <dbReference type="ChEBI" id="CHEBI:597326"/>
    </cofactor>
</comment>
<gene>
    <name evidence="5" type="ORF">ENU08_01870</name>
    <name evidence="4" type="ORF">ENU41_02440</name>
</gene>
<protein>
    <submittedName>
        <fullName evidence="5">Cystathionine gamma-synthase family protein</fullName>
    </submittedName>
</protein>
<proteinExistence type="inferred from homology"/>
<dbReference type="InterPro" id="IPR015424">
    <property type="entry name" value="PyrdxlP-dep_Trfase"/>
</dbReference>
<dbReference type="SUPFAM" id="SSF53383">
    <property type="entry name" value="PLP-dependent transferases"/>
    <property type="match status" value="1"/>
</dbReference>
<dbReference type="AlphaFoldDB" id="A0A7C4JJC7"/>
<dbReference type="Pfam" id="PF01053">
    <property type="entry name" value="Cys_Met_Meta_PP"/>
    <property type="match status" value="1"/>
</dbReference>
<dbReference type="GO" id="GO:0019343">
    <property type="term" value="P:cysteine biosynthetic process via cystathionine"/>
    <property type="evidence" value="ECO:0007669"/>
    <property type="project" value="TreeGrafter"/>
</dbReference>
<dbReference type="Gene3D" id="3.40.640.10">
    <property type="entry name" value="Type I PLP-dependent aspartate aminotransferase-like (Major domain)"/>
    <property type="match status" value="1"/>
</dbReference>
<dbReference type="PANTHER" id="PTHR11808:SF15">
    <property type="entry name" value="CYSTATHIONINE GAMMA-LYASE"/>
    <property type="match status" value="1"/>
</dbReference>
<dbReference type="Gene3D" id="3.90.1150.10">
    <property type="entry name" value="Aspartate Aminotransferase, domain 1"/>
    <property type="match status" value="1"/>
</dbReference>
<dbReference type="GO" id="GO:0004123">
    <property type="term" value="F:cystathionine gamma-lyase activity"/>
    <property type="evidence" value="ECO:0007669"/>
    <property type="project" value="TreeGrafter"/>
</dbReference>
<dbReference type="InterPro" id="IPR000277">
    <property type="entry name" value="Cys/Met-Metab_PyrdxlP-dep_enz"/>
</dbReference>
<evidence type="ECO:0000313" key="5">
    <source>
        <dbReference type="EMBL" id="HGQ63975.1"/>
    </source>
</evidence>
<dbReference type="InterPro" id="IPR015422">
    <property type="entry name" value="PyrdxlP-dep_Trfase_small"/>
</dbReference>
<dbReference type="GO" id="GO:0030170">
    <property type="term" value="F:pyridoxal phosphate binding"/>
    <property type="evidence" value="ECO:0007669"/>
    <property type="project" value="InterPro"/>
</dbReference>
<comment type="similarity">
    <text evidence="2">Belongs to the trans-sulfuration enzymes family.</text>
</comment>
<dbReference type="CDD" id="cd00614">
    <property type="entry name" value="CGS_like"/>
    <property type="match status" value="1"/>
</dbReference>
<evidence type="ECO:0000313" key="4">
    <source>
        <dbReference type="EMBL" id="HGQ35523.1"/>
    </source>
</evidence>
<name>A0A7C4JJC7_9CREN</name>
<keyword evidence="3" id="KW-0663">Pyridoxal phosphate</keyword>
<comment type="caution">
    <text evidence="5">The sequence shown here is derived from an EMBL/GenBank/DDBJ whole genome shotgun (WGS) entry which is preliminary data.</text>
</comment>
<dbReference type="PANTHER" id="PTHR11808">
    <property type="entry name" value="TRANS-SULFURATION ENZYME FAMILY MEMBER"/>
    <property type="match status" value="1"/>
</dbReference>
<evidence type="ECO:0000256" key="2">
    <source>
        <dbReference type="ARBA" id="ARBA00009077"/>
    </source>
</evidence>
<accession>A0A7C4JJC7</accession>